<evidence type="ECO:0000313" key="5">
    <source>
        <dbReference type="Proteomes" id="UP000633936"/>
    </source>
</evidence>
<dbReference type="InterPro" id="IPR002220">
    <property type="entry name" value="DapA-like"/>
</dbReference>
<dbReference type="Gene3D" id="3.20.20.70">
    <property type="entry name" value="Aldolase class I"/>
    <property type="match status" value="1"/>
</dbReference>
<gene>
    <name evidence="4" type="ORF">H8Z79_13665</name>
</gene>
<evidence type="ECO:0000256" key="2">
    <source>
        <dbReference type="ARBA" id="ARBA00023270"/>
    </source>
</evidence>
<evidence type="ECO:0000313" key="4">
    <source>
        <dbReference type="EMBL" id="MBC5741463.1"/>
    </source>
</evidence>
<dbReference type="SUPFAM" id="SSF51569">
    <property type="entry name" value="Aldolase"/>
    <property type="match status" value="1"/>
</dbReference>
<dbReference type="RefSeq" id="WP_118040843.1">
    <property type="nucleotide sequence ID" value="NZ_JACOQE010000011.1"/>
</dbReference>
<dbReference type="SMART" id="SM01130">
    <property type="entry name" value="DHDPS"/>
    <property type="match status" value="1"/>
</dbReference>
<keyword evidence="2" id="KW-0704">Schiff base</keyword>
<dbReference type="PANTHER" id="PTHR42849">
    <property type="entry name" value="N-ACETYLNEURAMINATE LYASE"/>
    <property type="match status" value="1"/>
</dbReference>
<comment type="similarity">
    <text evidence="3">Belongs to the DapA family.</text>
</comment>
<name>A0ABR7I4M4_9FIRM</name>
<dbReference type="PIRSF" id="PIRSF001365">
    <property type="entry name" value="DHDPS"/>
    <property type="match status" value="1"/>
</dbReference>
<accession>A0ABR7I4M4</accession>
<organism evidence="4 5">
    <name type="scientific">Blautia intestinalis</name>
    <dbReference type="NCBI Taxonomy" id="2763028"/>
    <lineage>
        <taxon>Bacteria</taxon>
        <taxon>Bacillati</taxon>
        <taxon>Bacillota</taxon>
        <taxon>Clostridia</taxon>
        <taxon>Lachnospirales</taxon>
        <taxon>Lachnospiraceae</taxon>
        <taxon>Blautia</taxon>
    </lineage>
</organism>
<dbReference type="InterPro" id="IPR013785">
    <property type="entry name" value="Aldolase_TIM"/>
</dbReference>
<dbReference type="CDD" id="cd00408">
    <property type="entry name" value="DHDPS-like"/>
    <property type="match status" value="1"/>
</dbReference>
<sequence>MDTKERLRGIIPPLVTPLDENRNIDKKSLKKLIDYCIDGGVSGIFVLGSCGEGSALGIEKKKTVVKYALKYINGRVPLLVGALETSSEKVLEEIKIYENLGAKYFVSAVPYYLEPEDQKGIIKHYQFLTENIKGKLIAYNIPSYVHYDILPQTMKYLLKFPRLIAIKDSTSNWSLFQKALVLNKTGGMLSGNEDLCGAALIFGADGCVPCLANAYPNFYSKLYRCAGEGDIEGIKECQEAIIQMKKVLEFSKNWIAVVKYLCFRKGLMQPYTSFDVSELSKEEKENIEDYLMKNEYSFTKK</sequence>
<evidence type="ECO:0000256" key="1">
    <source>
        <dbReference type="ARBA" id="ARBA00023239"/>
    </source>
</evidence>
<dbReference type="Pfam" id="PF00701">
    <property type="entry name" value="DHDPS"/>
    <property type="match status" value="1"/>
</dbReference>
<dbReference type="Proteomes" id="UP000633936">
    <property type="component" value="Unassembled WGS sequence"/>
</dbReference>
<dbReference type="PRINTS" id="PR00146">
    <property type="entry name" value="DHPICSNTHASE"/>
</dbReference>
<protein>
    <submittedName>
        <fullName evidence="4">Dihydrodipicolinate synthase family protein</fullName>
    </submittedName>
</protein>
<evidence type="ECO:0000256" key="3">
    <source>
        <dbReference type="PIRNR" id="PIRNR001365"/>
    </source>
</evidence>
<dbReference type="InterPro" id="IPR020625">
    <property type="entry name" value="Schiff_base-form_aldolases_AS"/>
</dbReference>
<reference evidence="4 5" key="1">
    <citation type="submission" date="2020-08" db="EMBL/GenBank/DDBJ databases">
        <title>Genome public.</title>
        <authorList>
            <person name="Liu C."/>
            <person name="Sun Q."/>
        </authorList>
    </citation>
    <scope>NUCLEOTIDE SEQUENCE [LARGE SCALE GENOMIC DNA]</scope>
    <source>
        <strain evidence="4 5">27-44</strain>
    </source>
</reference>
<keyword evidence="5" id="KW-1185">Reference proteome</keyword>
<dbReference type="PANTHER" id="PTHR42849:SF1">
    <property type="entry name" value="N-ACETYLNEURAMINATE LYASE"/>
    <property type="match status" value="1"/>
</dbReference>
<comment type="caution">
    <text evidence="4">The sequence shown here is derived from an EMBL/GenBank/DDBJ whole genome shotgun (WGS) entry which is preliminary data.</text>
</comment>
<dbReference type="PROSITE" id="PS00666">
    <property type="entry name" value="DHDPS_2"/>
    <property type="match status" value="1"/>
</dbReference>
<keyword evidence="1 3" id="KW-0456">Lyase</keyword>
<dbReference type="EMBL" id="JACOQE010000011">
    <property type="protein sequence ID" value="MBC5741463.1"/>
    <property type="molecule type" value="Genomic_DNA"/>
</dbReference>
<proteinExistence type="inferred from homology"/>